<feature type="compositionally biased region" description="Basic and acidic residues" evidence="1">
    <location>
        <begin position="10"/>
        <end position="19"/>
    </location>
</feature>
<gene>
    <name evidence="2" type="ORF">EV187_3334</name>
</gene>
<organism evidence="2 3">
    <name type="scientific">Agromyces ramosus</name>
    <dbReference type="NCBI Taxonomy" id="33879"/>
    <lineage>
        <taxon>Bacteria</taxon>
        <taxon>Bacillati</taxon>
        <taxon>Actinomycetota</taxon>
        <taxon>Actinomycetes</taxon>
        <taxon>Micrococcales</taxon>
        <taxon>Microbacteriaceae</taxon>
        <taxon>Agromyces</taxon>
    </lineage>
</organism>
<evidence type="ECO:0000256" key="1">
    <source>
        <dbReference type="SAM" id="MobiDB-lite"/>
    </source>
</evidence>
<name>A0A4Q7MAZ7_9MICO</name>
<accession>A0A4Q7MAZ7</accession>
<feature type="compositionally biased region" description="Basic residues" evidence="1">
    <location>
        <begin position="232"/>
        <end position="245"/>
    </location>
</feature>
<keyword evidence="3" id="KW-1185">Reference proteome</keyword>
<dbReference type="InterPro" id="IPR036388">
    <property type="entry name" value="WH-like_DNA-bd_sf"/>
</dbReference>
<dbReference type="InterPro" id="IPR036390">
    <property type="entry name" value="WH_DNA-bd_sf"/>
</dbReference>
<sequence>MTTDQTDPDQPDRSDEERPGAYAGTDRPFGFWLKLVDRRLSEEMETLFAADGITRRDWRMLNLLAGEARDERLAEGLRAKPHSLHRLAERGWITGAPPVLTDAGREARDRLEGQVSALRERVAGAVPAEDFATMLRSLEAIARELGWDESHPMPRGRRGGRRHGFGQWRGAGMRHGFGRGHGFEGAEAAQPFGSHGFHPHAGFGPRPGFGPQHGRQDVHVHVHLHDDDRHDGRGRRHRGRPHPEA</sequence>
<dbReference type="Proteomes" id="UP000293289">
    <property type="component" value="Unassembled WGS sequence"/>
</dbReference>
<evidence type="ECO:0000313" key="2">
    <source>
        <dbReference type="EMBL" id="RZS63429.1"/>
    </source>
</evidence>
<feature type="region of interest" description="Disordered" evidence="1">
    <location>
        <begin position="192"/>
        <end position="245"/>
    </location>
</feature>
<dbReference type="SUPFAM" id="SSF46785">
    <property type="entry name" value="Winged helix' DNA-binding domain"/>
    <property type="match status" value="1"/>
</dbReference>
<evidence type="ECO:0008006" key="4">
    <source>
        <dbReference type="Google" id="ProtNLM"/>
    </source>
</evidence>
<proteinExistence type="predicted"/>
<dbReference type="AlphaFoldDB" id="A0A4Q7MAZ7"/>
<dbReference type="OrthoDB" id="3697068at2"/>
<dbReference type="RefSeq" id="WP_130354192.1">
    <property type="nucleotide sequence ID" value="NZ_SGWY01000004.1"/>
</dbReference>
<comment type="caution">
    <text evidence="2">The sequence shown here is derived from an EMBL/GenBank/DDBJ whole genome shotgun (WGS) entry which is preliminary data.</text>
</comment>
<dbReference type="EMBL" id="SGWY01000004">
    <property type="protein sequence ID" value="RZS63429.1"/>
    <property type="molecule type" value="Genomic_DNA"/>
</dbReference>
<feature type="region of interest" description="Disordered" evidence="1">
    <location>
        <begin position="1"/>
        <end position="24"/>
    </location>
</feature>
<protein>
    <recommendedName>
        <fullName evidence="4">DNA-binding MarR family transcriptional regulator</fullName>
    </recommendedName>
</protein>
<reference evidence="2 3" key="1">
    <citation type="submission" date="2019-02" db="EMBL/GenBank/DDBJ databases">
        <title>Genomic Encyclopedia of Type Strains, Phase IV (KMG-IV): sequencing the most valuable type-strain genomes for metagenomic binning, comparative biology and taxonomic classification.</title>
        <authorList>
            <person name="Goeker M."/>
        </authorList>
    </citation>
    <scope>NUCLEOTIDE SEQUENCE [LARGE SCALE GENOMIC DNA]</scope>
    <source>
        <strain evidence="2 3">DSM 43045</strain>
    </source>
</reference>
<feature type="compositionally biased region" description="Basic and acidic residues" evidence="1">
    <location>
        <begin position="214"/>
        <end position="231"/>
    </location>
</feature>
<evidence type="ECO:0000313" key="3">
    <source>
        <dbReference type="Proteomes" id="UP000293289"/>
    </source>
</evidence>
<dbReference type="Gene3D" id="1.10.10.10">
    <property type="entry name" value="Winged helix-like DNA-binding domain superfamily/Winged helix DNA-binding domain"/>
    <property type="match status" value="1"/>
</dbReference>